<keyword evidence="6 7" id="KW-0012">Acyltransferase</keyword>
<dbReference type="InterPro" id="IPR020573">
    <property type="entry name" value="UDP_GlcNAc_AcTrfase_non-rep"/>
</dbReference>
<dbReference type="NCBIfam" id="TIGR01853">
    <property type="entry name" value="lipid_A_lpxD"/>
    <property type="match status" value="1"/>
</dbReference>
<name>A0ABT1TFB4_9GAMM</name>
<dbReference type="Pfam" id="PF04613">
    <property type="entry name" value="LpxD"/>
    <property type="match status" value="1"/>
</dbReference>
<dbReference type="Pfam" id="PF00132">
    <property type="entry name" value="Hexapep"/>
    <property type="match status" value="1"/>
</dbReference>
<evidence type="ECO:0000313" key="9">
    <source>
        <dbReference type="EMBL" id="MCQ8103953.1"/>
    </source>
</evidence>
<dbReference type="EMBL" id="JANIBJ010000011">
    <property type="protein sequence ID" value="MCQ8103953.1"/>
    <property type="molecule type" value="Genomic_DNA"/>
</dbReference>
<evidence type="ECO:0000256" key="7">
    <source>
        <dbReference type="HAMAP-Rule" id="MF_00523"/>
    </source>
</evidence>
<dbReference type="HAMAP" id="MF_00523">
    <property type="entry name" value="LpxD"/>
    <property type="match status" value="1"/>
</dbReference>
<dbReference type="Gene3D" id="3.40.1390.10">
    <property type="entry name" value="MurE/MurF, N-terminal domain"/>
    <property type="match status" value="1"/>
</dbReference>
<evidence type="ECO:0000256" key="1">
    <source>
        <dbReference type="ARBA" id="ARBA00022516"/>
    </source>
</evidence>
<comment type="caution">
    <text evidence="9">The sequence shown here is derived from an EMBL/GenBank/DDBJ whole genome shotgun (WGS) entry which is preliminary data.</text>
</comment>
<evidence type="ECO:0000256" key="6">
    <source>
        <dbReference type="ARBA" id="ARBA00023315"/>
    </source>
</evidence>
<evidence type="ECO:0000256" key="3">
    <source>
        <dbReference type="ARBA" id="ARBA00022679"/>
    </source>
</evidence>
<evidence type="ECO:0000259" key="8">
    <source>
        <dbReference type="Pfam" id="PF04613"/>
    </source>
</evidence>
<accession>A0ABT1TFB4</accession>
<dbReference type="EC" id="2.3.1.191" evidence="7"/>
<sequence>MLINELAQLCGAIPQGGDAERPIDSAADIMSAQARQVTVLSDGKYKKYLKDCRASACFVAEALLDGDIPAGLTLLVCEDPEMSFLGAVKALHPEPALERLISPQAAIADSAVLSADIHIGPFASVGQHSSIGDGSTVDAGARIGNHVVIGKNCRIHPNAVIYDHSQIGNNVIIHSGAIIGADGFGYKYRDNQHVKVPHVGNVVIEDNVEIGANTCIDRGALGSTRIGWGSKIDNLVQLGHNNSVGKNVIICGQCGISGSCEIGDGAILAGSVGVADHVKIGTRAVVMARSGVSQDVDAGAQVWGSPAKDRKTAWRELAALAKLPELMQKIKQFESRLTKLED</sequence>
<keyword evidence="4 7" id="KW-0677">Repeat</keyword>
<keyword evidence="5 7" id="KW-0443">Lipid metabolism</keyword>
<keyword evidence="10" id="KW-1185">Reference proteome</keyword>
<dbReference type="Gene3D" id="2.160.10.10">
    <property type="entry name" value="Hexapeptide repeat proteins"/>
    <property type="match status" value="1"/>
</dbReference>
<feature type="active site" description="Proton acceptor" evidence="7">
    <location>
        <position position="240"/>
    </location>
</feature>
<comment type="subunit">
    <text evidence="7">Homotrimer.</text>
</comment>
<evidence type="ECO:0000313" key="10">
    <source>
        <dbReference type="Proteomes" id="UP001524499"/>
    </source>
</evidence>
<dbReference type="RefSeq" id="WP_256601701.1">
    <property type="nucleotide sequence ID" value="NZ_JANIBJ010000011.1"/>
</dbReference>
<dbReference type="InterPro" id="IPR007691">
    <property type="entry name" value="LpxD"/>
</dbReference>
<dbReference type="PANTHER" id="PTHR43378">
    <property type="entry name" value="UDP-3-O-ACYLGLUCOSAMINE N-ACYLTRANSFERASE"/>
    <property type="match status" value="1"/>
</dbReference>
<feature type="domain" description="UDP-3-O-[3-hydroxymyristoyl] glucosamine N-acyltransferase non-repeat region" evidence="8">
    <location>
        <begin position="21"/>
        <end position="87"/>
    </location>
</feature>
<dbReference type="GO" id="GO:0103118">
    <property type="term" value="F:UDP-3-O-[(3R)-3-hydroxyacyl]-glucosamine N-acyltransferase activity"/>
    <property type="evidence" value="ECO:0007669"/>
    <property type="project" value="UniProtKB-EC"/>
</dbReference>
<organism evidence="9 10">
    <name type="scientific">Methylomonas subterranea</name>
    <dbReference type="NCBI Taxonomy" id="2952225"/>
    <lineage>
        <taxon>Bacteria</taxon>
        <taxon>Pseudomonadati</taxon>
        <taxon>Pseudomonadota</taxon>
        <taxon>Gammaproteobacteria</taxon>
        <taxon>Methylococcales</taxon>
        <taxon>Methylococcaceae</taxon>
        <taxon>Methylomonas</taxon>
    </lineage>
</organism>
<comment type="pathway">
    <text evidence="7">Bacterial outer membrane biogenesis; LPS lipid A biosynthesis.</text>
</comment>
<evidence type="ECO:0000256" key="5">
    <source>
        <dbReference type="ARBA" id="ARBA00023098"/>
    </source>
</evidence>
<dbReference type="Proteomes" id="UP001524499">
    <property type="component" value="Unassembled WGS sequence"/>
</dbReference>
<evidence type="ECO:0000256" key="4">
    <source>
        <dbReference type="ARBA" id="ARBA00022737"/>
    </source>
</evidence>
<dbReference type="NCBIfam" id="NF002060">
    <property type="entry name" value="PRK00892.1"/>
    <property type="match status" value="1"/>
</dbReference>
<dbReference type="SUPFAM" id="SSF51161">
    <property type="entry name" value="Trimeric LpxA-like enzymes"/>
    <property type="match status" value="1"/>
</dbReference>
<dbReference type="CDD" id="cd03352">
    <property type="entry name" value="LbH_LpxD"/>
    <property type="match status" value="1"/>
</dbReference>
<reference evidence="9 10" key="1">
    <citation type="submission" date="2022-07" db="EMBL/GenBank/DDBJ databases">
        <title>Methylomonas rivi sp. nov., Methylomonas rosea sp. nov., Methylomonas aureus sp. nov. and Methylomonas subterranea sp. nov., four novel methanotrophs isolated from a freshwater creek and the deep terrestrial subsurface.</title>
        <authorList>
            <person name="Abin C."/>
            <person name="Sankaranarayanan K."/>
            <person name="Garner C."/>
            <person name="Sindelar R."/>
            <person name="Kotary K."/>
            <person name="Garner R."/>
            <person name="Barclay S."/>
            <person name="Lawson P."/>
            <person name="Krumholz L."/>
        </authorList>
    </citation>
    <scope>NUCLEOTIDE SEQUENCE [LARGE SCALE GENOMIC DNA]</scope>
    <source>
        <strain evidence="9 10">SURF-2</strain>
    </source>
</reference>
<keyword evidence="2 7" id="KW-0441">Lipid A biosynthesis</keyword>
<keyword evidence="1 7" id="KW-0444">Lipid biosynthesis</keyword>
<comment type="similarity">
    <text evidence="7">Belongs to the transferase hexapeptide repeat family. LpxD subfamily.</text>
</comment>
<dbReference type="InterPro" id="IPR001451">
    <property type="entry name" value="Hexapep"/>
</dbReference>
<proteinExistence type="inferred from homology"/>
<comment type="function">
    <text evidence="7">Catalyzes the N-acylation of UDP-3-O-acylglucosamine using 3-hydroxyacyl-ACP as the acyl donor. Is involved in the biosynthesis of lipid A, a phosphorylated glycolipid that anchors the lipopolysaccharide to the outer membrane of the cell.</text>
</comment>
<keyword evidence="3 7" id="KW-0808">Transferase</keyword>
<comment type="catalytic activity">
    <reaction evidence="7">
        <text>a UDP-3-O-[(3R)-3-hydroxyacyl]-alpha-D-glucosamine + a (3R)-hydroxyacyl-[ACP] = a UDP-2-N,3-O-bis[(3R)-3-hydroxyacyl]-alpha-D-glucosamine + holo-[ACP] + H(+)</text>
        <dbReference type="Rhea" id="RHEA:53836"/>
        <dbReference type="Rhea" id="RHEA-COMP:9685"/>
        <dbReference type="Rhea" id="RHEA-COMP:9945"/>
        <dbReference type="ChEBI" id="CHEBI:15378"/>
        <dbReference type="ChEBI" id="CHEBI:64479"/>
        <dbReference type="ChEBI" id="CHEBI:78827"/>
        <dbReference type="ChEBI" id="CHEBI:137740"/>
        <dbReference type="ChEBI" id="CHEBI:137748"/>
        <dbReference type="EC" id="2.3.1.191"/>
    </reaction>
</comment>
<evidence type="ECO:0000256" key="2">
    <source>
        <dbReference type="ARBA" id="ARBA00022556"/>
    </source>
</evidence>
<dbReference type="InterPro" id="IPR011004">
    <property type="entry name" value="Trimer_LpxA-like_sf"/>
</dbReference>
<dbReference type="PANTHER" id="PTHR43378:SF2">
    <property type="entry name" value="UDP-3-O-ACYLGLUCOSAMINE N-ACYLTRANSFERASE 1, MITOCHONDRIAL-RELATED"/>
    <property type="match status" value="1"/>
</dbReference>
<protein>
    <recommendedName>
        <fullName evidence="7">UDP-3-O-acylglucosamine N-acyltransferase</fullName>
        <ecNumber evidence="7">2.3.1.191</ecNumber>
    </recommendedName>
</protein>
<gene>
    <name evidence="7 9" type="primary">lpxD</name>
    <name evidence="9" type="ORF">NP590_07545</name>
</gene>